<name>A0ABQ1EAC9_9CLOT</name>
<evidence type="ECO:0000313" key="5">
    <source>
        <dbReference type="EMBL" id="GFZ31735.1"/>
    </source>
</evidence>
<dbReference type="Gene3D" id="3.40.50.300">
    <property type="entry name" value="P-loop containing nucleotide triphosphate hydrolases"/>
    <property type="match status" value="1"/>
</dbReference>
<dbReference type="PANTHER" id="PTHR24220">
    <property type="entry name" value="IMPORT ATP-BINDING PROTEIN"/>
    <property type="match status" value="1"/>
</dbReference>
<protein>
    <submittedName>
        <fullName evidence="5">ABC transporter ATP-binding protein</fullName>
    </submittedName>
</protein>
<dbReference type="InterPro" id="IPR003593">
    <property type="entry name" value="AAA+_ATPase"/>
</dbReference>
<keyword evidence="1" id="KW-0813">Transport</keyword>
<keyword evidence="3 5" id="KW-0067">ATP-binding</keyword>
<dbReference type="GO" id="GO:0005524">
    <property type="term" value="F:ATP binding"/>
    <property type="evidence" value="ECO:0007669"/>
    <property type="project" value="UniProtKB-KW"/>
</dbReference>
<evidence type="ECO:0000256" key="2">
    <source>
        <dbReference type="ARBA" id="ARBA00022741"/>
    </source>
</evidence>
<dbReference type="PANTHER" id="PTHR24220:SF86">
    <property type="entry name" value="ABC TRANSPORTER ABCH.1"/>
    <property type="match status" value="1"/>
</dbReference>
<evidence type="ECO:0000259" key="4">
    <source>
        <dbReference type="PROSITE" id="PS50893"/>
    </source>
</evidence>
<dbReference type="InterPro" id="IPR003439">
    <property type="entry name" value="ABC_transporter-like_ATP-bd"/>
</dbReference>
<dbReference type="Pfam" id="PF00005">
    <property type="entry name" value="ABC_tran"/>
    <property type="match status" value="1"/>
</dbReference>
<comment type="caution">
    <text evidence="5">The sequence shown here is derived from an EMBL/GenBank/DDBJ whole genome shotgun (WGS) entry which is preliminary data.</text>
</comment>
<dbReference type="Proteomes" id="UP000663802">
    <property type="component" value="Unassembled WGS sequence"/>
</dbReference>
<gene>
    <name evidence="5" type="ORF">CSC2_22610</name>
</gene>
<dbReference type="InterPro" id="IPR015854">
    <property type="entry name" value="ABC_transpr_LolD-like"/>
</dbReference>
<dbReference type="InterPro" id="IPR027417">
    <property type="entry name" value="P-loop_NTPase"/>
</dbReference>
<organism evidence="5 6">
    <name type="scientific">Clostridium zeae</name>
    <dbReference type="NCBI Taxonomy" id="2759022"/>
    <lineage>
        <taxon>Bacteria</taxon>
        <taxon>Bacillati</taxon>
        <taxon>Bacillota</taxon>
        <taxon>Clostridia</taxon>
        <taxon>Eubacteriales</taxon>
        <taxon>Clostridiaceae</taxon>
        <taxon>Clostridium</taxon>
    </lineage>
</organism>
<dbReference type="CDD" id="cd03255">
    <property type="entry name" value="ABC_MJ0796_LolCDE_FtsE"/>
    <property type="match status" value="1"/>
</dbReference>
<keyword evidence="6" id="KW-1185">Reference proteome</keyword>
<evidence type="ECO:0000256" key="3">
    <source>
        <dbReference type="ARBA" id="ARBA00022840"/>
    </source>
</evidence>
<dbReference type="RefSeq" id="WP_206870032.1">
    <property type="nucleotide sequence ID" value="NZ_BMBA01000002.1"/>
</dbReference>
<dbReference type="InterPro" id="IPR017871">
    <property type="entry name" value="ABC_transporter-like_CS"/>
</dbReference>
<dbReference type="PROSITE" id="PS00211">
    <property type="entry name" value="ABC_TRANSPORTER_1"/>
    <property type="match status" value="1"/>
</dbReference>
<dbReference type="SUPFAM" id="SSF52540">
    <property type="entry name" value="P-loop containing nucleoside triphosphate hydrolases"/>
    <property type="match status" value="1"/>
</dbReference>
<proteinExistence type="predicted"/>
<dbReference type="InterPro" id="IPR017911">
    <property type="entry name" value="MacB-like_ATP-bd"/>
</dbReference>
<dbReference type="PROSITE" id="PS50893">
    <property type="entry name" value="ABC_TRANSPORTER_2"/>
    <property type="match status" value="1"/>
</dbReference>
<evidence type="ECO:0000256" key="1">
    <source>
        <dbReference type="ARBA" id="ARBA00022448"/>
    </source>
</evidence>
<feature type="domain" description="ABC transporter" evidence="4">
    <location>
        <begin position="4"/>
        <end position="221"/>
    </location>
</feature>
<dbReference type="SMART" id="SM00382">
    <property type="entry name" value="AAA"/>
    <property type="match status" value="1"/>
</dbReference>
<reference evidence="5 6" key="1">
    <citation type="journal article" date="2021" name="Int. J. Syst. Evol. Microbiol.">
        <title>Clostridium zeae sp. nov., isolated from corn silage.</title>
        <authorList>
            <person name="Kobayashi H."/>
            <person name="Tanizawa Y."/>
            <person name="Yagura M."/>
            <person name="Sakamoto M."/>
            <person name="Ohkuma M."/>
            <person name="Tohno M."/>
        </authorList>
    </citation>
    <scope>NUCLEOTIDE SEQUENCE [LARGE SCALE GENOMIC DNA]</scope>
    <source>
        <strain evidence="5 6">CSC2</strain>
    </source>
</reference>
<sequence length="221" mass="24637">MDIIRFENICKVYGEGENTLYALNDTNITIKEGEMVSIMGPSGSGKSTLLNIMGFIDQPTSGKYFLNNIEFSELQKKKLHKIRNMEIGFIFQYFALLKEYSALDNVILPLSYRKLSTKACKEKALECMDKIGIKQLKDKLPAQLSGGQQQRVAIARALVGDPKIILADEPTGALDVKTGKEIMNILKLLNNQGKTIIIVTHDPNIANMCDRIISLKDGQII</sequence>
<accession>A0ABQ1EAC9</accession>
<evidence type="ECO:0000313" key="6">
    <source>
        <dbReference type="Proteomes" id="UP000663802"/>
    </source>
</evidence>
<dbReference type="EMBL" id="BMBA01000002">
    <property type="protein sequence ID" value="GFZ31735.1"/>
    <property type="molecule type" value="Genomic_DNA"/>
</dbReference>
<keyword evidence="2" id="KW-0547">Nucleotide-binding</keyword>